<dbReference type="Proteomes" id="UP000505377">
    <property type="component" value="Chromosome"/>
</dbReference>
<dbReference type="Gene3D" id="3.40.50.12780">
    <property type="entry name" value="N-terminal domain of ligase-like"/>
    <property type="match status" value="1"/>
</dbReference>
<sequence length="535" mass="56872">MSHPIGTNLVQRINVGDSLTRTAALRPAQPALVDGDRRWTYAELNAWVNRLAHGLAARGYGRGDALGLASANSAEFLAVYYACAKLGVVCVPVNLGWRPDETAYVLGHSRSRGIVVEAQLVGAVADAVAQVDAVADVIVAPGTGGGYAAEPADRRWSTLEEVLADDDSEPEVLVEDADALSYLYTSGTTSFPKGVVGSHKAVYLGSMSGALEAGWNASDRFVAMMPMFHTAQLNAFCTPAVLVGATIHVQRGFEPGAFLDAVEREGITQVFGLPMMFRAALEHPSFGGRDLSSLRRAVYAMAPMPDALIRACLDGFGCDFALLFGQTEMSPVTTLFRPEHQLSHIGAVGTPITGVQVAIMAEDGRLLPPGEQGEIVYRGPSTMNGYLDNPGATAAAFAHGWFHSGDVGRFGEDGVLWFADRFKDVIKTGGENVASIEVEKAVYAADERVAEVVVVGLPHERWSEAITAVVVPRPGEAVDGAELLAALKGHLDGYKVPKSVIVVDELPRTSTGKIQKNKVRETHAAHYDAQTHGKG</sequence>
<protein>
    <submittedName>
        <fullName evidence="3">AMP-binding protein</fullName>
    </submittedName>
</protein>
<reference evidence="3 4" key="1">
    <citation type="submission" date="2020-05" db="EMBL/GenBank/DDBJ databases">
        <authorList>
            <person name="Mo P."/>
        </authorList>
    </citation>
    <scope>NUCLEOTIDE SEQUENCE [LARGE SCALE GENOMIC DNA]</scope>
    <source>
        <strain evidence="3 4">Gen01</strain>
    </source>
</reference>
<name>A0A6M6JPN9_9PSEU</name>
<accession>A0A6M6JPN9</accession>
<dbReference type="EMBL" id="CP053564">
    <property type="protein sequence ID" value="QJY48261.1"/>
    <property type="molecule type" value="Genomic_DNA"/>
</dbReference>
<keyword evidence="4" id="KW-1185">Reference proteome</keyword>
<dbReference type="Pfam" id="PF13193">
    <property type="entry name" value="AMP-binding_C"/>
    <property type="match status" value="1"/>
</dbReference>
<evidence type="ECO:0000259" key="2">
    <source>
        <dbReference type="Pfam" id="PF13193"/>
    </source>
</evidence>
<dbReference type="InterPro" id="IPR050237">
    <property type="entry name" value="ATP-dep_AMP-bd_enzyme"/>
</dbReference>
<proteinExistence type="predicted"/>
<dbReference type="InterPro" id="IPR000873">
    <property type="entry name" value="AMP-dep_synth/lig_dom"/>
</dbReference>
<dbReference type="InterPro" id="IPR042099">
    <property type="entry name" value="ANL_N_sf"/>
</dbReference>
<dbReference type="Pfam" id="PF00501">
    <property type="entry name" value="AMP-binding"/>
    <property type="match status" value="1"/>
</dbReference>
<dbReference type="GO" id="GO:0016878">
    <property type="term" value="F:acid-thiol ligase activity"/>
    <property type="evidence" value="ECO:0007669"/>
    <property type="project" value="UniProtKB-ARBA"/>
</dbReference>
<dbReference type="KEGG" id="pbro:HOP40_22715"/>
<dbReference type="PROSITE" id="PS00455">
    <property type="entry name" value="AMP_BINDING"/>
    <property type="match status" value="1"/>
</dbReference>
<dbReference type="SUPFAM" id="SSF56801">
    <property type="entry name" value="Acetyl-CoA synthetase-like"/>
    <property type="match status" value="1"/>
</dbReference>
<evidence type="ECO:0000313" key="4">
    <source>
        <dbReference type="Proteomes" id="UP000505377"/>
    </source>
</evidence>
<feature type="domain" description="AMP-binding enzyme C-terminal" evidence="2">
    <location>
        <begin position="437"/>
        <end position="513"/>
    </location>
</feature>
<dbReference type="PANTHER" id="PTHR43767">
    <property type="entry name" value="LONG-CHAIN-FATTY-ACID--COA LIGASE"/>
    <property type="match status" value="1"/>
</dbReference>
<organism evidence="3 4">
    <name type="scientific">Pseudonocardia broussonetiae</name>
    <dbReference type="NCBI Taxonomy" id="2736640"/>
    <lineage>
        <taxon>Bacteria</taxon>
        <taxon>Bacillati</taxon>
        <taxon>Actinomycetota</taxon>
        <taxon>Actinomycetes</taxon>
        <taxon>Pseudonocardiales</taxon>
        <taxon>Pseudonocardiaceae</taxon>
        <taxon>Pseudonocardia</taxon>
    </lineage>
</organism>
<dbReference type="InterPro" id="IPR025110">
    <property type="entry name" value="AMP-bd_C"/>
</dbReference>
<gene>
    <name evidence="3" type="ORF">HOP40_22715</name>
</gene>
<dbReference type="InterPro" id="IPR020845">
    <property type="entry name" value="AMP-binding_CS"/>
</dbReference>
<dbReference type="RefSeq" id="WP_172161775.1">
    <property type="nucleotide sequence ID" value="NZ_CP053564.1"/>
</dbReference>
<dbReference type="AlphaFoldDB" id="A0A6M6JPN9"/>
<evidence type="ECO:0000313" key="3">
    <source>
        <dbReference type="EMBL" id="QJY48261.1"/>
    </source>
</evidence>
<feature type="domain" description="AMP-dependent synthetase/ligase" evidence="1">
    <location>
        <begin position="20"/>
        <end position="387"/>
    </location>
</feature>
<dbReference type="PANTHER" id="PTHR43767:SF1">
    <property type="entry name" value="NONRIBOSOMAL PEPTIDE SYNTHASE PES1 (EUROFUNG)-RELATED"/>
    <property type="match status" value="1"/>
</dbReference>
<evidence type="ECO:0000259" key="1">
    <source>
        <dbReference type="Pfam" id="PF00501"/>
    </source>
</evidence>
<dbReference type="InterPro" id="IPR045851">
    <property type="entry name" value="AMP-bd_C_sf"/>
</dbReference>
<dbReference type="Gene3D" id="3.30.300.30">
    <property type="match status" value="1"/>
</dbReference>